<comment type="subunit">
    <text evidence="3">Homotetramer.</text>
</comment>
<dbReference type="InterPro" id="IPR006140">
    <property type="entry name" value="D-isomer_DH_NAD-bd"/>
</dbReference>
<dbReference type="InterPro" id="IPR036291">
    <property type="entry name" value="NAD(P)-bd_dom_sf"/>
</dbReference>
<comment type="caution">
    <text evidence="17">The sequence shown here is derived from an EMBL/GenBank/DDBJ whole genome shotgun (WGS) entry which is preliminary data.</text>
</comment>
<dbReference type="OrthoDB" id="1621027at2759"/>
<dbReference type="UniPathway" id="UPA00135">
    <property type="reaction ID" value="UER00196"/>
</dbReference>
<keyword evidence="8" id="KW-0007">Acetylation</keyword>
<dbReference type="SUPFAM" id="SSF52283">
    <property type="entry name" value="Formate/glycerate dehydrogenase catalytic domain-like"/>
    <property type="match status" value="1"/>
</dbReference>
<name>A0A3S1HUR2_ELYCH</name>
<accession>A0A3S1HUR2</accession>
<keyword evidence="11 13" id="KW-0718">Serine biosynthesis</keyword>
<dbReference type="AlphaFoldDB" id="A0A3S1HUR2"/>
<evidence type="ECO:0000256" key="6">
    <source>
        <dbReference type="ARBA" id="ARBA00022553"/>
    </source>
</evidence>
<evidence type="ECO:0000256" key="3">
    <source>
        <dbReference type="ARBA" id="ARBA00011881"/>
    </source>
</evidence>
<evidence type="ECO:0000256" key="12">
    <source>
        <dbReference type="ARBA" id="ARBA00048731"/>
    </source>
</evidence>
<dbReference type="InterPro" id="IPR045626">
    <property type="entry name" value="PGDH_ASB_dom"/>
</dbReference>
<feature type="domain" description="D-isomer specific 2-hydroxyacid dehydrogenase catalytic" evidence="14">
    <location>
        <begin position="8"/>
        <end position="316"/>
    </location>
</feature>
<evidence type="ECO:0000256" key="4">
    <source>
        <dbReference type="ARBA" id="ARBA00013143"/>
    </source>
</evidence>
<evidence type="ECO:0000256" key="9">
    <source>
        <dbReference type="ARBA" id="ARBA00023002"/>
    </source>
</evidence>
<dbReference type="STRING" id="188477.A0A3S1HUR2"/>
<evidence type="ECO:0000259" key="15">
    <source>
        <dbReference type="Pfam" id="PF02826"/>
    </source>
</evidence>
<evidence type="ECO:0000256" key="8">
    <source>
        <dbReference type="ARBA" id="ARBA00022990"/>
    </source>
</evidence>
<dbReference type="InterPro" id="IPR006139">
    <property type="entry name" value="D-isomer_2_OHA_DH_cat_dom"/>
</dbReference>
<feature type="domain" description="D-3-phosphoglycerate dehydrogenase ASB" evidence="16">
    <location>
        <begin position="329"/>
        <end position="447"/>
    </location>
</feature>
<evidence type="ECO:0000256" key="2">
    <source>
        <dbReference type="ARBA" id="ARBA00005854"/>
    </source>
</evidence>
<comment type="catalytic activity">
    <reaction evidence="12 13">
        <text>(2R)-3-phosphoglycerate + NAD(+) = 3-phosphooxypyruvate + NADH + H(+)</text>
        <dbReference type="Rhea" id="RHEA:12641"/>
        <dbReference type="ChEBI" id="CHEBI:15378"/>
        <dbReference type="ChEBI" id="CHEBI:18110"/>
        <dbReference type="ChEBI" id="CHEBI:57540"/>
        <dbReference type="ChEBI" id="CHEBI:57945"/>
        <dbReference type="ChEBI" id="CHEBI:58272"/>
        <dbReference type="EC" id="1.1.1.95"/>
    </reaction>
</comment>
<dbReference type="CDD" id="cd12173">
    <property type="entry name" value="PGDH_4"/>
    <property type="match status" value="1"/>
</dbReference>
<dbReference type="SUPFAM" id="SSF143548">
    <property type="entry name" value="Serine metabolism enzymes domain"/>
    <property type="match status" value="1"/>
</dbReference>
<dbReference type="Pfam" id="PF02826">
    <property type="entry name" value="2-Hacid_dh_C"/>
    <property type="match status" value="1"/>
</dbReference>
<evidence type="ECO:0000256" key="13">
    <source>
        <dbReference type="RuleBase" id="RU363003"/>
    </source>
</evidence>
<dbReference type="PANTHER" id="PTHR42938">
    <property type="entry name" value="FORMATE DEHYDROGENASE 1"/>
    <property type="match status" value="1"/>
</dbReference>
<keyword evidence="6" id="KW-0597">Phosphoprotein</keyword>
<evidence type="ECO:0000313" key="17">
    <source>
        <dbReference type="EMBL" id="RUS86469.1"/>
    </source>
</evidence>
<dbReference type="SUPFAM" id="SSF51735">
    <property type="entry name" value="NAD(P)-binding Rossmann-fold domains"/>
    <property type="match status" value="1"/>
</dbReference>
<dbReference type="EC" id="1.1.1.95" evidence="4 13"/>
<evidence type="ECO:0000259" key="14">
    <source>
        <dbReference type="Pfam" id="PF00389"/>
    </source>
</evidence>
<dbReference type="NCBIfam" id="TIGR01327">
    <property type="entry name" value="PGDH"/>
    <property type="match status" value="1"/>
</dbReference>
<dbReference type="GO" id="GO:0004617">
    <property type="term" value="F:phosphoglycerate dehydrogenase activity"/>
    <property type="evidence" value="ECO:0007669"/>
    <property type="project" value="UniProtKB-EC"/>
</dbReference>
<organism evidence="17 18">
    <name type="scientific">Elysia chlorotica</name>
    <name type="common">Eastern emerald elysia</name>
    <name type="synonym">Sea slug</name>
    <dbReference type="NCBI Taxonomy" id="188477"/>
    <lineage>
        <taxon>Eukaryota</taxon>
        <taxon>Metazoa</taxon>
        <taxon>Spiralia</taxon>
        <taxon>Lophotrochozoa</taxon>
        <taxon>Mollusca</taxon>
        <taxon>Gastropoda</taxon>
        <taxon>Heterobranchia</taxon>
        <taxon>Euthyneura</taxon>
        <taxon>Panpulmonata</taxon>
        <taxon>Sacoglossa</taxon>
        <taxon>Placobranchoidea</taxon>
        <taxon>Plakobranchidae</taxon>
        <taxon>Elysia</taxon>
    </lineage>
</organism>
<reference evidence="17 18" key="1">
    <citation type="submission" date="2019-01" db="EMBL/GenBank/DDBJ databases">
        <title>A draft genome assembly of the solar-powered sea slug Elysia chlorotica.</title>
        <authorList>
            <person name="Cai H."/>
            <person name="Li Q."/>
            <person name="Fang X."/>
            <person name="Li J."/>
            <person name="Curtis N.E."/>
            <person name="Altenburger A."/>
            <person name="Shibata T."/>
            <person name="Feng M."/>
            <person name="Maeda T."/>
            <person name="Schwartz J.A."/>
            <person name="Shigenobu S."/>
            <person name="Lundholm N."/>
            <person name="Nishiyama T."/>
            <person name="Yang H."/>
            <person name="Hasebe M."/>
            <person name="Li S."/>
            <person name="Pierce S.K."/>
            <person name="Wang J."/>
        </authorList>
    </citation>
    <scope>NUCLEOTIDE SEQUENCE [LARGE SCALE GENOMIC DNA]</scope>
    <source>
        <strain evidence="17">EC2010</strain>
        <tissue evidence="17">Whole organism of an adult</tissue>
    </source>
</reference>
<dbReference type="PANTHER" id="PTHR42938:SF22">
    <property type="entry name" value="D-3-PHOSPHOGLYCERATE DEHYDROGENASE"/>
    <property type="match status" value="1"/>
</dbReference>
<evidence type="ECO:0000256" key="11">
    <source>
        <dbReference type="ARBA" id="ARBA00023299"/>
    </source>
</evidence>
<dbReference type="FunFam" id="3.40.50.720:FF:000021">
    <property type="entry name" value="D-3-phosphoglycerate dehydrogenase"/>
    <property type="match status" value="1"/>
</dbReference>
<comment type="pathway">
    <text evidence="1 13">Amino-acid biosynthesis; L-serine biosynthesis; L-serine from 3-phospho-D-glycerate: step 1/3.</text>
</comment>
<dbReference type="PROSITE" id="PS00065">
    <property type="entry name" value="D_2_HYDROXYACID_DH_1"/>
    <property type="match status" value="1"/>
</dbReference>
<keyword evidence="10 13" id="KW-0520">NAD</keyword>
<comment type="similarity">
    <text evidence="2 13">Belongs to the D-isomer specific 2-hydroxyacid dehydrogenase family.</text>
</comment>
<dbReference type="InterPro" id="IPR029009">
    <property type="entry name" value="ASB_dom_sf"/>
</dbReference>
<dbReference type="InterPro" id="IPR006236">
    <property type="entry name" value="PGDH"/>
</dbReference>
<evidence type="ECO:0000313" key="18">
    <source>
        <dbReference type="Proteomes" id="UP000271974"/>
    </source>
</evidence>
<dbReference type="Gene3D" id="3.40.50.720">
    <property type="entry name" value="NAD(P)-binding Rossmann-like Domain"/>
    <property type="match status" value="2"/>
</dbReference>
<proteinExistence type="inferred from homology"/>
<dbReference type="InterPro" id="IPR029753">
    <property type="entry name" value="D-isomer_DH_CS"/>
</dbReference>
<dbReference type="InterPro" id="IPR029752">
    <property type="entry name" value="D-isomer_DH_CS1"/>
</dbReference>
<keyword evidence="18" id="KW-1185">Reference proteome</keyword>
<sequence length="535" mass="56901">MVIQLRKVLISDEVDQKCVDILQNNGVEVTKNTKLSKEELLRTIPEYDGLIVRSATKVTADVIEAGKNLKIIGRAGTGVDNIDAEAATRNGVIVMNTPGGNTLSAAEHTCTLIIALTRNLGSASMSMKEGKWDRKKFMGSELYGKTLAIIGLGRIGKEVALRMQAFGMKTIGFDPIIKPEECAEWNTQWLSLDEIWPQADYITVHTPLIPQTKHLLNDTTFAKCKKGVRVVNCARGGIIEEAALLRALESGQCGGAGLDVFVEEPPKDYTLAKHPNVVATPHLGANTVEAQTRVAEDIAQQFVDLVQGKSLFGAINAHALTNALSPDTQPWVRLGEKLGVLGSLLTKSLSLCNVEVLLYGPTLQNAGAFMTASVMVGYLRTTRVDNGDLLPHAPNMVNAPVLSKHAGINITATYKGEAKDGTPSVTVAFQGAGGEIFQLCGTVAGNNTLLLSVQGNVFNIPAILGGNTLVYRTAGAASISDILAAVTKDGVEVSALTASSLYKNQTFGIINAASNLPNTFKNLSEVVSSAYSCEL</sequence>
<evidence type="ECO:0000256" key="5">
    <source>
        <dbReference type="ARBA" id="ARBA00021582"/>
    </source>
</evidence>
<evidence type="ECO:0000256" key="7">
    <source>
        <dbReference type="ARBA" id="ARBA00022605"/>
    </source>
</evidence>
<gene>
    <name evidence="17" type="ORF">EGW08_005784</name>
</gene>
<dbReference type="EMBL" id="RQTK01000138">
    <property type="protein sequence ID" value="RUS86469.1"/>
    <property type="molecule type" value="Genomic_DNA"/>
</dbReference>
<feature type="domain" description="D-isomer specific 2-hydroxyacid dehydrogenase NAD-binding" evidence="15">
    <location>
        <begin position="111"/>
        <end position="284"/>
    </location>
</feature>
<dbReference type="PROSITE" id="PS00671">
    <property type="entry name" value="D_2_HYDROXYACID_DH_3"/>
    <property type="match status" value="1"/>
</dbReference>
<dbReference type="Pfam" id="PF19304">
    <property type="entry name" value="PGDH_inter"/>
    <property type="match status" value="1"/>
</dbReference>
<dbReference type="Proteomes" id="UP000271974">
    <property type="component" value="Unassembled WGS sequence"/>
</dbReference>
<dbReference type="GO" id="GO:0006564">
    <property type="term" value="P:L-serine biosynthetic process"/>
    <property type="evidence" value="ECO:0007669"/>
    <property type="project" value="UniProtKB-KW"/>
</dbReference>
<evidence type="ECO:0000256" key="10">
    <source>
        <dbReference type="ARBA" id="ARBA00023027"/>
    </source>
</evidence>
<protein>
    <recommendedName>
        <fullName evidence="5 13">D-3-phosphoglycerate dehydrogenase</fullName>
        <ecNumber evidence="4 13">1.1.1.95</ecNumber>
    </recommendedName>
</protein>
<evidence type="ECO:0000259" key="16">
    <source>
        <dbReference type="Pfam" id="PF19304"/>
    </source>
</evidence>
<keyword evidence="9 13" id="KW-0560">Oxidoreductase</keyword>
<evidence type="ECO:0000256" key="1">
    <source>
        <dbReference type="ARBA" id="ARBA00005216"/>
    </source>
</evidence>
<dbReference type="Pfam" id="PF00389">
    <property type="entry name" value="2-Hacid_dh"/>
    <property type="match status" value="1"/>
</dbReference>
<dbReference type="Gene3D" id="3.30.1330.90">
    <property type="entry name" value="D-3-phosphoglycerate dehydrogenase, domain 3"/>
    <property type="match status" value="1"/>
</dbReference>
<dbReference type="GO" id="GO:0051287">
    <property type="term" value="F:NAD binding"/>
    <property type="evidence" value="ECO:0007669"/>
    <property type="project" value="UniProtKB-UniRule"/>
</dbReference>
<keyword evidence="7 13" id="KW-0028">Amino-acid biosynthesis</keyword>